<protein>
    <submittedName>
        <fullName evidence="2">Uncharacterized protein</fullName>
    </submittedName>
</protein>
<reference evidence="2" key="2">
    <citation type="submission" date="2021-02" db="EMBL/GenBank/DDBJ databases">
        <authorList>
            <person name="Kimball J.A."/>
            <person name="Haas M.W."/>
            <person name="Macchietto M."/>
            <person name="Kono T."/>
            <person name="Duquette J."/>
            <person name="Shao M."/>
        </authorList>
    </citation>
    <scope>NUCLEOTIDE SEQUENCE</scope>
    <source>
        <tissue evidence="2">Fresh leaf tissue</tissue>
    </source>
</reference>
<evidence type="ECO:0000256" key="1">
    <source>
        <dbReference type="SAM" id="MobiDB-lite"/>
    </source>
</evidence>
<gene>
    <name evidence="2" type="ORF">GUJ93_ZPchr0009g2473</name>
</gene>
<dbReference type="EMBL" id="JAAALK010000289">
    <property type="protein sequence ID" value="KAG8050943.1"/>
    <property type="molecule type" value="Genomic_DNA"/>
</dbReference>
<name>A0A8J5VKT3_ZIZPA</name>
<evidence type="ECO:0000313" key="2">
    <source>
        <dbReference type="EMBL" id="KAG8050943.1"/>
    </source>
</evidence>
<feature type="region of interest" description="Disordered" evidence="1">
    <location>
        <begin position="1"/>
        <end position="27"/>
    </location>
</feature>
<evidence type="ECO:0000313" key="3">
    <source>
        <dbReference type="Proteomes" id="UP000729402"/>
    </source>
</evidence>
<comment type="caution">
    <text evidence="2">The sequence shown here is derived from an EMBL/GenBank/DDBJ whole genome shotgun (WGS) entry which is preliminary data.</text>
</comment>
<feature type="compositionally biased region" description="Basic and acidic residues" evidence="1">
    <location>
        <begin position="1"/>
        <end position="10"/>
    </location>
</feature>
<accession>A0A8J5VKT3</accession>
<dbReference type="Proteomes" id="UP000729402">
    <property type="component" value="Unassembled WGS sequence"/>
</dbReference>
<dbReference type="OrthoDB" id="1713305at2759"/>
<reference evidence="2" key="1">
    <citation type="journal article" date="2021" name="bioRxiv">
        <title>Whole Genome Assembly and Annotation of Northern Wild Rice, Zizania palustris L., Supports a Whole Genome Duplication in the Zizania Genus.</title>
        <authorList>
            <person name="Haas M."/>
            <person name="Kono T."/>
            <person name="Macchietto M."/>
            <person name="Millas R."/>
            <person name="McGilp L."/>
            <person name="Shao M."/>
            <person name="Duquette J."/>
            <person name="Hirsch C.N."/>
            <person name="Kimball J."/>
        </authorList>
    </citation>
    <scope>NUCLEOTIDE SEQUENCE</scope>
    <source>
        <tissue evidence="2">Fresh leaf tissue</tissue>
    </source>
</reference>
<keyword evidence="3" id="KW-1185">Reference proteome</keyword>
<sequence>MATQNQKRDQTTTGPSEEPIPKKVQGLHFIREPTPLVPFTRNCIVSMASMRLFGSWHTGSSYGASITITTVEDFYDVKLTEIDGQAVSIFGVFDDFELHEKTENKMTTNK</sequence>
<proteinExistence type="predicted"/>
<dbReference type="AlphaFoldDB" id="A0A8J5VKT3"/>
<organism evidence="2 3">
    <name type="scientific">Zizania palustris</name>
    <name type="common">Northern wild rice</name>
    <dbReference type="NCBI Taxonomy" id="103762"/>
    <lineage>
        <taxon>Eukaryota</taxon>
        <taxon>Viridiplantae</taxon>
        <taxon>Streptophyta</taxon>
        <taxon>Embryophyta</taxon>
        <taxon>Tracheophyta</taxon>
        <taxon>Spermatophyta</taxon>
        <taxon>Magnoliopsida</taxon>
        <taxon>Liliopsida</taxon>
        <taxon>Poales</taxon>
        <taxon>Poaceae</taxon>
        <taxon>BOP clade</taxon>
        <taxon>Oryzoideae</taxon>
        <taxon>Oryzeae</taxon>
        <taxon>Zizaniinae</taxon>
        <taxon>Zizania</taxon>
    </lineage>
</organism>